<dbReference type="RefSeq" id="WP_348759831.1">
    <property type="nucleotide sequence ID" value="NZ_OZ026884.1"/>
</dbReference>
<dbReference type="Gene3D" id="3.20.20.20">
    <property type="entry name" value="Dihydropteroate synthase-like"/>
    <property type="match status" value="1"/>
</dbReference>
<organism evidence="3 4">
    <name type="scientific">Candidatus Methylocalor cossyra</name>
    <dbReference type="NCBI Taxonomy" id="3108543"/>
    <lineage>
        <taxon>Bacteria</taxon>
        <taxon>Pseudomonadati</taxon>
        <taxon>Pseudomonadota</taxon>
        <taxon>Gammaproteobacteria</taxon>
        <taxon>Methylococcales</taxon>
        <taxon>Methylococcaceae</taxon>
        <taxon>Candidatus Methylocalor</taxon>
    </lineage>
</organism>
<dbReference type="PROSITE" id="PS50972">
    <property type="entry name" value="PTERIN_BINDING"/>
    <property type="match status" value="1"/>
</dbReference>
<dbReference type="InterPro" id="IPR011005">
    <property type="entry name" value="Dihydropteroate_synth-like_sf"/>
</dbReference>
<dbReference type="EMBL" id="OZ026884">
    <property type="protein sequence ID" value="CAL1240346.1"/>
    <property type="molecule type" value="Genomic_DNA"/>
</dbReference>
<dbReference type="InterPro" id="IPR000489">
    <property type="entry name" value="Pterin-binding_dom"/>
</dbReference>
<dbReference type="Pfam" id="PF20123">
    <property type="entry name" value="DUF6513"/>
    <property type="match status" value="1"/>
</dbReference>
<dbReference type="InterPro" id="IPR045406">
    <property type="entry name" value="DUF6513"/>
</dbReference>
<dbReference type="Proteomes" id="UP001497493">
    <property type="component" value="Chromosome"/>
</dbReference>
<accession>A0ABM9NI96</accession>
<evidence type="ECO:0000256" key="1">
    <source>
        <dbReference type="SAM" id="MobiDB-lite"/>
    </source>
</evidence>
<feature type="domain" description="Pterin-binding" evidence="2">
    <location>
        <begin position="93"/>
        <end position="325"/>
    </location>
</feature>
<proteinExistence type="predicted"/>
<feature type="region of interest" description="Disordered" evidence="1">
    <location>
        <begin position="447"/>
        <end position="478"/>
    </location>
</feature>
<reference evidence="3 4" key="1">
    <citation type="submission" date="2024-04" db="EMBL/GenBank/DDBJ databases">
        <authorList>
            <person name="Cremers G."/>
        </authorList>
    </citation>
    <scope>NUCLEOTIDE SEQUENCE [LARGE SCALE GENOMIC DNA]</scope>
    <source>
        <strain evidence="3">MeCH1-AG</strain>
    </source>
</reference>
<evidence type="ECO:0000313" key="4">
    <source>
        <dbReference type="Proteomes" id="UP001497493"/>
    </source>
</evidence>
<keyword evidence="4" id="KW-1185">Reference proteome</keyword>
<name>A0ABM9NI96_9GAMM</name>
<protein>
    <submittedName>
        <fullName evidence="3">Dihydropteroate synthase-like protein</fullName>
    </submittedName>
</protein>
<sequence length="478" mass="53156">MPEHILFLTGKLAERQLRRILEELQPEFRYTVHQLGLTVAALMTADMIRRRLKDTFGADRVLVPGRCRGDLEALSAELGIPVERGPAELHDLPEFFGKAGQKPDLSRYELRIFAEIVDAPQLDLDGILRRARDYRKDGADVIDLGCLPETPFPHLEEAVRALKAEGFAVSVDSLEQDDLLRGGRAGADYLLSLSEDSLWIADQVAATPILIPARHGDLASLDRAIAALRARGRDFIVDPILDPIHFGFTESILRYHEVRRRHPDLEILMGVGNLTELTHADTAGINAILLGICSELGIRQILTTQVSPHARRAVREADLARRILYAARTLNRVPKHIDDGLMALHERAPFPLSRAEIDELSREVKDPSYRILISPEGVHIFNRDGFHTATDPFELFPKLGVEKDGGHAFYLGVELARAQIAWQLGKRYSQDEPLGWGCQVEIAEPAADPHAYKPAGSTLQKAPHPGTPEGDTRADQRP</sequence>
<dbReference type="SUPFAM" id="SSF51717">
    <property type="entry name" value="Dihydropteroate synthetase-like"/>
    <property type="match status" value="1"/>
</dbReference>
<evidence type="ECO:0000259" key="2">
    <source>
        <dbReference type="PROSITE" id="PS50972"/>
    </source>
</evidence>
<gene>
    <name evidence="3" type="ORF">MECH1_V1_1570</name>
</gene>
<evidence type="ECO:0000313" key="3">
    <source>
        <dbReference type="EMBL" id="CAL1240346.1"/>
    </source>
</evidence>